<proteinExistence type="predicted"/>
<keyword evidence="3" id="KW-1185">Reference proteome</keyword>
<dbReference type="InterPro" id="IPR009078">
    <property type="entry name" value="Ferritin-like_SF"/>
</dbReference>
<evidence type="ECO:0008006" key="4">
    <source>
        <dbReference type="Google" id="ProtNLM"/>
    </source>
</evidence>
<dbReference type="AlphaFoldDB" id="A0A841ASI6"/>
<feature type="transmembrane region" description="Helical" evidence="1">
    <location>
        <begin position="184"/>
        <end position="203"/>
    </location>
</feature>
<dbReference type="SUPFAM" id="SSF47240">
    <property type="entry name" value="Ferritin-like"/>
    <property type="match status" value="1"/>
</dbReference>
<dbReference type="Proteomes" id="UP000536685">
    <property type="component" value="Unassembled WGS sequence"/>
</dbReference>
<evidence type="ECO:0000313" key="3">
    <source>
        <dbReference type="Proteomes" id="UP000536685"/>
    </source>
</evidence>
<dbReference type="CDD" id="cd00657">
    <property type="entry name" value="Ferritin_like"/>
    <property type="match status" value="1"/>
</dbReference>
<keyword evidence="1" id="KW-1133">Transmembrane helix</keyword>
<keyword evidence="1" id="KW-0812">Transmembrane</keyword>
<feature type="transmembrane region" description="Helical" evidence="1">
    <location>
        <begin position="123"/>
        <end position="144"/>
    </location>
</feature>
<protein>
    <recommendedName>
        <fullName evidence="4">Ferritin-like domain-containing protein</fullName>
    </recommendedName>
</protein>
<evidence type="ECO:0000313" key="2">
    <source>
        <dbReference type="EMBL" id="MBB5844563.1"/>
    </source>
</evidence>
<dbReference type="GO" id="GO:0016491">
    <property type="term" value="F:oxidoreductase activity"/>
    <property type="evidence" value="ECO:0007669"/>
    <property type="project" value="InterPro"/>
</dbReference>
<sequence length="249" mass="27510">MDTFDDWVVHFQTNPERQRATEATIDWSAPAELANRERRAFVRSFQRFELGESGDGVRLLRMAAEAGDPVYTDALRRLVAEEQKHSALFGRGLRHLAAPSLDEHWTDAAFTRLRRLLGLRTEIGLFLIAESVAMGYFVALAGHAPDAVLRGIGRRIAEDERDHIRFQIDRLRIGFRATPAPARALVGLAWGVVAAGAATVIVVDHGAALRACGVSPVEYWGRAMRSFRAAARSVLAHPESPLLGPARRD</sequence>
<comment type="caution">
    <text evidence="2">The sequence shown here is derived from an EMBL/GenBank/DDBJ whole genome shotgun (WGS) entry which is preliminary data.</text>
</comment>
<evidence type="ECO:0000256" key="1">
    <source>
        <dbReference type="SAM" id="Phobius"/>
    </source>
</evidence>
<keyword evidence="1" id="KW-0472">Membrane</keyword>
<dbReference type="RefSeq" id="WP_184238822.1">
    <property type="nucleotide sequence ID" value="NZ_JACHMJ010000001.1"/>
</dbReference>
<name>A0A841ASI6_9MICO</name>
<dbReference type="InterPro" id="IPR012348">
    <property type="entry name" value="RNR-like"/>
</dbReference>
<dbReference type="Gene3D" id="1.10.620.20">
    <property type="entry name" value="Ribonucleotide Reductase, subunit A"/>
    <property type="match status" value="1"/>
</dbReference>
<gene>
    <name evidence="2" type="ORF">HD599_002886</name>
</gene>
<dbReference type="EMBL" id="JACHMJ010000001">
    <property type="protein sequence ID" value="MBB5844563.1"/>
    <property type="molecule type" value="Genomic_DNA"/>
</dbReference>
<reference evidence="2 3" key="1">
    <citation type="submission" date="2020-08" db="EMBL/GenBank/DDBJ databases">
        <title>Sequencing the genomes of 1000 actinobacteria strains.</title>
        <authorList>
            <person name="Klenk H.-P."/>
        </authorList>
    </citation>
    <scope>NUCLEOTIDE SEQUENCE [LARGE SCALE GENOMIC DNA]</scope>
    <source>
        <strain evidence="2 3">DSM 105784</strain>
    </source>
</reference>
<accession>A0A841ASI6</accession>
<organism evidence="2 3">
    <name type="scientific">Conyzicola lurida</name>
    <dbReference type="NCBI Taxonomy" id="1172621"/>
    <lineage>
        <taxon>Bacteria</taxon>
        <taxon>Bacillati</taxon>
        <taxon>Actinomycetota</taxon>
        <taxon>Actinomycetes</taxon>
        <taxon>Micrococcales</taxon>
        <taxon>Microbacteriaceae</taxon>
        <taxon>Conyzicola</taxon>
    </lineage>
</organism>